<comment type="caution">
    <text evidence="5">The sequence shown here is derived from an EMBL/GenBank/DDBJ whole genome shotgun (WGS) entry which is preliminary data.</text>
</comment>
<dbReference type="STRING" id="6265.A0A0B2V6Y0"/>
<evidence type="ECO:0000313" key="6">
    <source>
        <dbReference type="Proteomes" id="UP000031036"/>
    </source>
</evidence>
<dbReference type="GO" id="GO:0043226">
    <property type="term" value="C:organelle"/>
    <property type="evidence" value="ECO:0007669"/>
    <property type="project" value="UniProtKB-ARBA"/>
</dbReference>
<name>A0A0B2V6Y0_TOXCA</name>
<feature type="domain" description="EF-hand" evidence="4">
    <location>
        <begin position="101"/>
        <end position="136"/>
    </location>
</feature>
<dbReference type="Pfam" id="PF13499">
    <property type="entry name" value="EF-hand_7"/>
    <property type="match status" value="2"/>
</dbReference>
<dbReference type="OrthoDB" id="444540at2759"/>
<dbReference type="FunFam" id="1.10.238.10:FF:000178">
    <property type="entry name" value="Calmodulin-2 A"/>
    <property type="match status" value="1"/>
</dbReference>
<evidence type="ECO:0000313" key="5">
    <source>
        <dbReference type="EMBL" id="KHN79211.1"/>
    </source>
</evidence>
<dbReference type="AlphaFoldDB" id="A0A0B2V6Y0"/>
<gene>
    <name evidence="5" type="primary">Capsl</name>
    <name evidence="5" type="ORF">Tcan_11948</name>
</gene>
<dbReference type="OMA" id="MKGVYHA"/>
<dbReference type="InterPro" id="IPR051581">
    <property type="entry name" value="Ca-bind"/>
</dbReference>
<dbReference type="SUPFAM" id="SSF47473">
    <property type="entry name" value="EF-hand"/>
    <property type="match status" value="1"/>
</dbReference>
<dbReference type="PROSITE" id="PS00018">
    <property type="entry name" value="EF_HAND_1"/>
    <property type="match status" value="2"/>
</dbReference>
<dbReference type="GO" id="GO:0005509">
    <property type="term" value="F:calcium ion binding"/>
    <property type="evidence" value="ECO:0007669"/>
    <property type="project" value="InterPro"/>
</dbReference>
<keyword evidence="2" id="KW-0677">Repeat</keyword>
<evidence type="ECO:0000256" key="1">
    <source>
        <dbReference type="ARBA" id="ARBA00022723"/>
    </source>
</evidence>
<dbReference type="SMART" id="SM00054">
    <property type="entry name" value="EFh"/>
    <property type="match status" value="3"/>
</dbReference>
<reference evidence="5 6" key="1">
    <citation type="submission" date="2014-11" db="EMBL/GenBank/DDBJ databases">
        <title>Genetic blueprint of the zoonotic pathogen Toxocara canis.</title>
        <authorList>
            <person name="Zhu X.-Q."/>
            <person name="Korhonen P.K."/>
            <person name="Cai H."/>
            <person name="Young N.D."/>
            <person name="Nejsum P."/>
            <person name="von Samson-Himmelstjerna G."/>
            <person name="Boag P.R."/>
            <person name="Tan P."/>
            <person name="Li Q."/>
            <person name="Min J."/>
            <person name="Yang Y."/>
            <person name="Wang X."/>
            <person name="Fang X."/>
            <person name="Hall R.S."/>
            <person name="Hofmann A."/>
            <person name="Sternberg P.W."/>
            <person name="Jex A.R."/>
            <person name="Gasser R.B."/>
        </authorList>
    </citation>
    <scope>NUCLEOTIDE SEQUENCE [LARGE SCALE GENOMIC DNA]</scope>
    <source>
        <strain evidence="5">PN_DK_2014</strain>
    </source>
</reference>
<dbReference type="Gene3D" id="1.10.238.10">
    <property type="entry name" value="EF-hand"/>
    <property type="match status" value="2"/>
</dbReference>
<dbReference type="PANTHER" id="PTHR34524:SF6">
    <property type="entry name" value="CALCYPHOSINE LIKE"/>
    <property type="match status" value="1"/>
</dbReference>
<dbReference type="EMBL" id="JPKZ01001930">
    <property type="protein sequence ID" value="KHN79211.1"/>
    <property type="molecule type" value="Genomic_DNA"/>
</dbReference>
<dbReference type="InterPro" id="IPR002048">
    <property type="entry name" value="EF_hand_dom"/>
</dbReference>
<evidence type="ECO:0000256" key="3">
    <source>
        <dbReference type="ARBA" id="ARBA00022837"/>
    </source>
</evidence>
<evidence type="ECO:0000259" key="4">
    <source>
        <dbReference type="PROSITE" id="PS50222"/>
    </source>
</evidence>
<proteinExistence type="predicted"/>
<keyword evidence="1" id="KW-0479">Metal-binding</keyword>
<dbReference type="PROSITE" id="PS50222">
    <property type="entry name" value="EF_HAND_2"/>
    <property type="match status" value="3"/>
</dbReference>
<accession>A0A0B2V6Y0</accession>
<dbReference type="Proteomes" id="UP000031036">
    <property type="component" value="Unassembled WGS sequence"/>
</dbReference>
<feature type="domain" description="EF-hand" evidence="4">
    <location>
        <begin position="137"/>
        <end position="172"/>
    </location>
</feature>
<dbReference type="InterPro" id="IPR018247">
    <property type="entry name" value="EF_Hand_1_Ca_BS"/>
</dbReference>
<protein>
    <submittedName>
        <fullName evidence="5">Calcyphosin-like protein</fullName>
    </submittedName>
</protein>
<sequence length="234" mass="26822">MAIWPGWSQLEECCLKEGHQANSIVKVREDAMSEEELKQKAKRELLTAKDPIERLRLQCLLRGNAGIKSLGRSFRIMDDNENRTLDLEEFRKGLRDFGVTLNEEEVQSAFKQLDKNNSGTIDFDEFLTALRPPMSKARLAVIDLAFKKLDKTGDGFITVDDMKGVYHAERHPQFVSGEKTREEVFTQFLKNFEVGGHVDGKVTKEEFINYYAGVSASVDSDIYFDLMMRNAWKL</sequence>
<evidence type="ECO:0000256" key="2">
    <source>
        <dbReference type="ARBA" id="ARBA00022737"/>
    </source>
</evidence>
<feature type="domain" description="EF-hand" evidence="4">
    <location>
        <begin position="65"/>
        <end position="100"/>
    </location>
</feature>
<keyword evidence="3" id="KW-0106">Calcium</keyword>
<dbReference type="InterPro" id="IPR011992">
    <property type="entry name" value="EF-hand-dom_pair"/>
</dbReference>
<keyword evidence="6" id="KW-1185">Reference proteome</keyword>
<dbReference type="PANTHER" id="PTHR34524">
    <property type="entry name" value="CALCYPHOSIN"/>
    <property type="match status" value="1"/>
</dbReference>
<dbReference type="CDD" id="cd00051">
    <property type="entry name" value="EFh"/>
    <property type="match status" value="1"/>
</dbReference>
<organism evidence="5 6">
    <name type="scientific">Toxocara canis</name>
    <name type="common">Canine roundworm</name>
    <dbReference type="NCBI Taxonomy" id="6265"/>
    <lineage>
        <taxon>Eukaryota</taxon>
        <taxon>Metazoa</taxon>
        <taxon>Ecdysozoa</taxon>
        <taxon>Nematoda</taxon>
        <taxon>Chromadorea</taxon>
        <taxon>Rhabditida</taxon>
        <taxon>Spirurina</taxon>
        <taxon>Ascaridomorpha</taxon>
        <taxon>Ascaridoidea</taxon>
        <taxon>Toxocaridae</taxon>
        <taxon>Toxocara</taxon>
    </lineage>
</organism>